<accession>A0A0A9BA91</accession>
<organism evidence="1">
    <name type="scientific">Arundo donax</name>
    <name type="common">Giant reed</name>
    <name type="synonym">Donax arundinaceus</name>
    <dbReference type="NCBI Taxonomy" id="35708"/>
    <lineage>
        <taxon>Eukaryota</taxon>
        <taxon>Viridiplantae</taxon>
        <taxon>Streptophyta</taxon>
        <taxon>Embryophyta</taxon>
        <taxon>Tracheophyta</taxon>
        <taxon>Spermatophyta</taxon>
        <taxon>Magnoliopsida</taxon>
        <taxon>Liliopsida</taxon>
        <taxon>Poales</taxon>
        <taxon>Poaceae</taxon>
        <taxon>PACMAD clade</taxon>
        <taxon>Arundinoideae</taxon>
        <taxon>Arundineae</taxon>
        <taxon>Arundo</taxon>
    </lineage>
</organism>
<name>A0A0A9BA91_ARUDO</name>
<reference evidence="1" key="2">
    <citation type="journal article" date="2015" name="Data Brief">
        <title>Shoot transcriptome of the giant reed, Arundo donax.</title>
        <authorList>
            <person name="Barrero R.A."/>
            <person name="Guerrero F.D."/>
            <person name="Moolhuijzen P."/>
            <person name="Goolsby J.A."/>
            <person name="Tidwell J."/>
            <person name="Bellgard S.E."/>
            <person name="Bellgard M.I."/>
        </authorList>
    </citation>
    <scope>NUCLEOTIDE SEQUENCE</scope>
    <source>
        <tissue evidence="1">Shoot tissue taken approximately 20 cm above the soil surface</tissue>
    </source>
</reference>
<proteinExistence type="predicted"/>
<evidence type="ECO:0000313" key="1">
    <source>
        <dbReference type="EMBL" id="JAD60904.1"/>
    </source>
</evidence>
<dbReference type="AlphaFoldDB" id="A0A0A9BA91"/>
<dbReference type="EMBL" id="GBRH01236991">
    <property type="protein sequence ID" value="JAD60904.1"/>
    <property type="molecule type" value="Transcribed_RNA"/>
</dbReference>
<protein>
    <submittedName>
        <fullName evidence="1">SnrK1</fullName>
    </submittedName>
</protein>
<sequence>MTRKGIYTTLYFLKKVWNILIIKWKSTTKKSIKDYSTTPYINLRSSIQFTRDYLWSSIVWTSTASLQKMSIMHDIAQAKVSKFYIVL</sequence>
<reference evidence="1" key="1">
    <citation type="submission" date="2014-09" db="EMBL/GenBank/DDBJ databases">
        <authorList>
            <person name="Magalhaes I.L.F."/>
            <person name="Oliveira U."/>
            <person name="Santos F.R."/>
            <person name="Vidigal T.H.D.A."/>
            <person name="Brescovit A.D."/>
            <person name="Santos A.J."/>
        </authorList>
    </citation>
    <scope>NUCLEOTIDE SEQUENCE</scope>
    <source>
        <tissue evidence="1">Shoot tissue taken approximately 20 cm above the soil surface</tissue>
    </source>
</reference>